<feature type="compositionally biased region" description="Polar residues" evidence="1">
    <location>
        <begin position="192"/>
        <end position="203"/>
    </location>
</feature>
<sequence length="214" mass="24756">MRELHEKGYVIYEPSYNPFKGSMLQMVNLSHELKPVKRSEKTNSKNKQVIEQEVNKQQTSSETATEQALVSSINNINNTNNANILNLDKSKNDLKKDEFKNQSAISLSEPVEESKTKKKLREKKGEATENAIPPQWQYVVQFFSECNVPEIEAQKYYNHFQSNGWLVSGKSKMKNWKAAARNWMLNSQKFNKTNTQPQPNHLHTSIHKNYAEPL</sequence>
<dbReference type="Proteomes" id="UP001500141">
    <property type="component" value="Unassembled WGS sequence"/>
</dbReference>
<feature type="region of interest" description="Disordered" evidence="1">
    <location>
        <begin position="37"/>
        <end position="65"/>
    </location>
</feature>
<evidence type="ECO:0000313" key="2">
    <source>
        <dbReference type="EMBL" id="GAA4764047.1"/>
    </source>
</evidence>
<reference evidence="3" key="1">
    <citation type="journal article" date="2019" name="Int. J. Syst. Evol. Microbiol.">
        <title>The Global Catalogue of Microorganisms (GCM) 10K type strain sequencing project: providing services to taxonomists for standard genome sequencing and annotation.</title>
        <authorList>
            <consortium name="The Broad Institute Genomics Platform"/>
            <consortium name="The Broad Institute Genome Sequencing Center for Infectious Disease"/>
            <person name="Wu L."/>
            <person name="Ma J."/>
        </authorList>
    </citation>
    <scope>NUCLEOTIDE SEQUENCE [LARGE SCALE GENOMIC DNA]</scope>
    <source>
        <strain evidence="3">JCM 18198</strain>
    </source>
</reference>
<evidence type="ECO:0000256" key="1">
    <source>
        <dbReference type="SAM" id="MobiDB-lite"/>
    </source>
</evidence>
<protein>
    <submittedName>
        <fullName evidence="2">Transcriptional regulator</fullName>
    </submittedName>
</protein>
<evidence type="ECO:0000313" key="3">
    <source>
        <dbReference type="Proteomes" id="UP001500141"/>
    </source>
</evidence>
<feature type="compositionally biased region" description="Polar residues" evidence="1">
    <location>
        <begin position="55"/>
        <end position="65"/>
    </location>
</feature>
<dbReference type="EMBL" id="BAABIP010000008">
    <property type="protein sequence ID" value="GAA4764047.1"/>
    <property type="molecule type" value="Genomic_DNA"/>
</dbReference>
<accession>A0ABP8ZRU5</accession>
<name>A0ABP8ZRU5_9FLAO</name>
<organism evidence="2 3">
    <name type="scientific">Flavobacterium hankyongi</name>
    <dbReference type="NCBI Taxonomy" id="1176532"/>
    <lineage>
        <taxon>Bacteria</taxon>
        <taxon>Pseudomonadati</taxon>
        <taxon>Bacteroidota</taxon>
        <taxon>Flavobacteriia</taxon>
        <taxon>Flavobacteriales</taxon>
        <taxon>Flavobacteriaceae</taxon>
        <taxon>Flavobacterium</taxon>
    </lineage>
</organism>
<comment type="caution">
    <text evidence="2">The sequence shown here is derived from an EMBL/GenBank/DDBJ whole genome shotgun (WGS) entry which is preliminary data.</text>
</comment>
<dbReference type="RefSeq" id="WP_264542867.1">
    <property type="nucleotide sequence ID" value="NZ_BAABIP010000008.1"/>
</dbReference>
<keyword evidence="3" id="KW-1185">Reference proteome</keyword>
<feature type="region of interest" description="Disordered" evidence="1">
    <location>
        <begin position="192"/>
        <end position="214"/>
    </location>
</feature>
<feature type="compositionally biased region" description="Basic and acidic residues" evidence="1">
    <location>
        <begin position="37"/>
        <end position="54"/>
    </location>
</feature>
<proteinExistence type="predicted"/>
<gene>
    <name evidence="2" type="ORF">GCM10023230_11940</name>
</gene>